<dbReference type="Pfam" id="PF00513">
    <property type="entry name" value="Late_protein_L2"/>
    <property type="match status" value="1"/>
</dbReference>
<comment type="subcellular location">
    <subcellularLocation>
        <location evidence="15">Virion</location>
    </subcellularLocation>
    <subcellularLocation>
        <location evidence="15">Host nucleus</location>
    </subcellularLocation>
</comment>
<keyword evidence="3 15" id="KW-0167">Capsid protein</keyword>
<keyword evidence="2 15" id="KW-0597">Phosphoprotein</keyword>
<feature type="disulfide bond" evidence="15">
    <location>
        <begin position="19"/>
        <end position="25"/>
    </location>
</feature>
<evidence type="ECO:0000256" key="4">
    <source>
        <dbReference type="ARBA" id="ARBA00022562"/>
    </source>
</evidence>
<sequence length="516" mass="56470">MSTNKRSKRDTAENIYRSCQITGDCPPDVVNKIENKTWADVLLQAFSSIIFLGNLGIGTGKGNIRPVPLPGGRTVPETIAPTPTRPNIPRSTITKQTRPFSVPLDTIGVGSRPVDPIGARPIDVLNPTSPAIVPLNEALPDTVITLGEGTVPDLDVITDTTSINSHPTVFQSPDNGVAILNVTPADPPPTRIIFQTETRNPLFSVESSVGHIDPVYDVFVDPLGSGNIVTLGEEIPLEPINPRAEFDVEDIPKTSTPTDSIIRAYNRARDFYRRRVQQIPTRNTNLLGDVSRAIQFGFENPAFEPEVTLEFQQGLDEVAAAPDADFAGIRKISRPVLTETGDRTVRVSRFAQKAGIRTRQGTVIGQDVHFYYDISPINTVELTTFTDSSTVLEPSTMETYLDSTVIGTTSTETNNILDTYAENFNNAQLIFPLFDEEGDIDSFPIATTRIPFKPFVIDIGSGYFISSETPGPGNNIAPNNPVIPYTPDISVFVSSTDYDIHPSLLSRRKRKRSDSF</sequence>
<dbReference type="GO" id="GO:0042025">
    <property type="term" value="C:host cell nucleus"/>
    <property type="evidence" value="ECO:0007669"/>
    <property type="project" value="UniProtKB-SubCell"/>
</dbReference>
<comment type="caution">
    <text evidence="15">Lacks conserved residue(s) required for the propagation of feature annotation.</text>
</comment>
<keyword evidence="4 15" id="KW-1048">Host nucleus</keyword>
<evidence type="ECO:0000256" key="2">
    <source>
        <dbReference type="ARBA" id="ARBA00022553"/>
    </source>
</evidence>
<keyword evidence="7 15" id="KW-0946">Virion</keyword>
<keyword evidence="5 15" id="KW-0945">Host-virus interaction</keyword>
<dbReference type="EMBL" id="MG063749">
    <property type="protein sequence ID" value="AVN89950.1"/>
    <property type="molecule type" value="Genomic_DNA"/>
</dbReference>
<comment type="PTM">
    <text evidence="15">Highly phosphorylated.</text>
</comment>
<keyword evidence="8 15" id="KW-0426">Late protein</keyword>
<keyword evidence="13 15" id="KW-1015">Disulfide bond</keyword>
<evidence type="ECO:0000256" key="8">
    <source>
        <dbReference type="ARBA" id="ARBA00022921"/>
    </source>
</evidence>
<dbReference type="GO" id="GO:0046718">
    <property type="term" value="P:symbiont entry into host cell"/>
    <property type="evidence" value="ECO:0007669"/>
    <property type="project" value="UniProtKB-KW"/>
</dbReference>
<accession>A0A2P1IUY4</accession>
<dbReference type="GO" id="GO:0005198">
    <property type="term" value="F:structural molecule activity"/>
    <property type="evidence" value="ECO:0007669"/>
    <property type="project" value="UniProtKB-UniRule"/>
</dbReference>
<keyword evidence="14 15" id="KW-1160">Virus entry into host cell</keyword>
<evidence type="ECO:0000256" key="13">
    <source>
        <dbReference type="ARBA" id="ARBA00023157"/>
    </source>
</evidence>
<comment type="similarity">
    <text evidence="15">Belongs to the papillomaviridae L2 protein family.</text>
</comment>
<dbReference type="GO" id="GO:0003677">
    <property type="term" value="F:DNA binding"/>
    <property type="evidence" value="ECO:0007669"/>
    <property type="project" value="UniProtKB-UniRule"/>
</dbReference>
<dbReference type="HAMAP" id="MF_04003">
    <property type="entry name" value="PPV_L2"/>
    <property type="match status" value="1"/>
</dbReference>
<evidence type="ECO:0000256" key="12">
    <source>
        <dbReference type="ARBA" id="ARBA00023125"/>
    </source>
</evidence>
<gene>
    <name evidence="15 16" type="primary">L2</name>
</gene>
<protein>
    <recommendedName>
        <fullName evidence="15">Minor capsid protein L2</fullName>
    </recommendedName>
</protein>
<evidence type="ECO:0000256" key="3">
    <source>
        <dbReference type="ARBA" id="ARBA00022561"/>
    </source>
</evidence>
<keyword evidence="12 15" id="KW-0238">DNA-binding</keyword>
<evidence type="ECO:0000256" key="9">
    <source>
        <dbReference type="ARBA" id="ARBA00022952"/>
    </source>
</evidence>
<evidence type="ECO:0000256" key="15">
    <source>
        <dbReference type="HAMAP-Rule" id="MF_04003"/>
    </source>
</evidence>
<evidence type="ECO:0000313" key="16">
    <source>
        <dbReference type="EMBL" id="AVN89950.1"/>
    </source>
</evidence>
<evidence type="ECO:0000256" key="5">
    <source>
        <dbReference type="ARBA" id="ARBA00022581"/>
    </source>
</evidence>
<keyword evidence="1 15" id="KW-1163">Viral penetration into host nucleus</keyword>
<keyword evidence="6" id="KW-1040">Host Golgi apparatus</keyword>
<evidence type="ECO:0000256" key="14">
    <source>
        <dbReference type="ARBA" id="ARBA00023296"/>
    </source>
</evidence>
<reference evidence="16" key="1">
    <citation type="submission" date="2017-10" db="EMBL/GenBank/DDBJ databases">
        <authorList>
            <person name="Banno H."/>
            <person name="Chua N.-H."/>
        </authorList>
    </citation>
    <scope>NUCLEOTIDE SEQUENCE</scope>
    <source>
        <strain evidence="16">MTS3</strain>
    </source>
</reference>
<dbReference type="GO" id="GO:0019028">
    <property type="term" value="C:viral capsid"/>
    <property type="evidence" value="ECO:0007669"/>
    <property type="project" value="UniProtKB-UniRule"/>
</dbReference>
<dbReference type="InterPro" id="IPR000784">
    <property type="entry name" value="Late_L2"/>
</dbReference>
<proteinExistence type="inferred from homology"/>
<evidence type="ECO:0000256" key="6">
    <source>
        <dbReference type="ARBA" id="ARBA00022812"/>
    </source>
</evidence>
<evidence type="ECO:0000256" key="7">
    <source>
        <dbReference type="ARBA" id="ARBA00022844"/>
    </source>
</evidence>
<dbReference type="GO" id="GO:0075732">
    <property type="term" value="P:viral penetration into host nucleus"/>
    <property type="evidence" value="ECO:0007669"/>
    <property type="project" value="UniProtKB-KW"/>
</dbReference>
<name>A0A2P1IUY4_9PAPI</name>
<evidence type="ECO:0000256" key="10">
    <source>
        <dbReference type="ARBA" id="ARBA00023046"/>
    </source>
</evidence>
<dbReference type="GO" id="GO:0075521">
    <property type="term" value="P:microtubule-dependent intracellular transport of viral material towards nucleus"/>
    <property type="evidence" value="ECO:0007669"/>
    <property type="project" value="UniProtKB-UniRule"/>
</dbReference>
<comment type="function">
    <text evidence="15">Minor protein of the capsid that localizes along the inner surface of the virion, within the central cavities beneath the L1 pentamers. Plays a role in capsid stabilization through interaction with the major capsid protein L1. Once the virion enters the host cell, L2 escorts the genomic DNA into the nucleus by promoting escape from the endosomal compartments and traffic through the host Golgi network. Mechanistically, the C-terminus of L2 possesses a cell-penetrating peptide that protudes from the host endosome, interacts with host cytoplasmic retromer cargo and thereby mediates the capsid delivery to the host trans-Golgi network. Plays a role through its interaction with host dynein in the intracellular microtubule-dependent transport of viral capsid toward the nucleus. Mediates the viral genome import into the nucleus through binding to host importins. Once within the nucleus, L2 localizes viral genomes to host PML bodies in order to activate early gene expression for establishment of infection. Later on, promotes late gene expression by interacting with the viral E2 protein and by inhibiting its transcriptional activation functions. During virion assembly, encapsidates the genome by direct interaction with the viral DNA.</text>
</comment>
<keyword evidence="9 15" id="KW-1177">Microtubular inwards viral transport</keyword>
<evidence type="ECO:0000256" key="11">
    <source>
        <dbReference type="ARBA" id="ARBA00023120"/>
    </source>
</evidence>
<evidence type="ECO:0000256" key="1">
    <source>
        <dbReference type="ARBA" id="ARBA00022524"/>
    </source>
</evidence>
<dbReference type="GO" id="GO:0043657">
    <property type="term" value="C:host cell"/>
    <property type="evidence" value="ECO:0007669"/>
    <property type="project" value="GOC"/>
</dbReference>
<comment type="subunit">
    <text evidence="15">Interacts with major capsid protein L1. Interacts with E2; this interaction inhibits E2 transcriptional activity but not the DNA replication function E2. Interacts with host HSPA8; this interaction is required for L2 nuclear translocation. Interacts with host importins KPNB2 and KPNB3. Forms a complex with importin alpha2-beta1 heterodimers via interaction with the importin alpha2 adapter. Interacts with host DYNLT1; this interaction is essential for virus intracellular transport during entry. Interacts (via C-terminus) with host retromer subunits VPS35 AND VPS29.</text>
</comment>
<organism evidence="16">
    <name type="scientific">Human papillomavirus</name>
    <dbReference type="NCBI Taxonomy" id="10566"/>
    <lineage>
        <taxon>Viruses</taxon>
        <taxon>Monodnaviria</taxon>
        <taxon>Shotokuvirae</taxon>
        <taxon>Cossaviricota</taxon>
        <taxon>Papovaviricetes</taxon>
        <taxon>Zurhausenvirales</taxon>
        <taxon>Papillomaviridae</taxon>
    </lineage>
</organism>
<keyword evidence="10" id="KW-1039">Host endosome</keyword>
<keyword evidence="11 15" id="KW-1176">Cytoplasmic inwards viral transport</keyword>